<protein>
    <submittedName>
        <fullName evidence="1">Uncharacterized protein</fullName>
    </submittedName>
</protein>
<evidence type="ECO:0000313" key="1">
    <source>
        <dbReference type="EMBL" id="CAK5036062.1"/>
    </source>
</evidence>
<gene>
    <name evidence="1" type="ORF">MENTE1834_LOCUS8903</name>
</gene>
<reference evidence="1" key="1">
    <citation type="submission" date="2023-11" db="EMBL/GenBank/DDBJ databases">
        <authorList>
            <person name="Poullet M."/>
        </authorList>
    </citation>
    <scope>NUCLEOTIDE SEQUENCE</scope>
    <source>
        <strain evidence="1">E1834</strain>
    </source>
</reference>
<accession>A0ACB0Y877</accession>
<keyword evidence="2" id="KW-1185">Reference proteome</keyword>
<comment type="caution">
    <text evidence="1">The sequence shown here is derived from an EMBL/GenBank/DDBJ whole genome shotgun (WGS) entry which is preliminary data.</text>
</comment>
<proteinExistence type="predicted"/>
<evidence type="ECO:0000313" key="2">
    <source>
        <dbReference type="Proteomes" id="UP001497535"/>
    </source>
</evidence>
<sequence>MATVTLNDTDAECNYFRSDLEKLAEIVDNKRTRNDIVEKYCDLRKNNAMKRYKRESKGGGTNSENNLEYYFEILNLNWLDDQQRKCLKNMSTEGTRLTMRDAVI</sequence>
<dbReference type="EMBL" id="CAVMJV010000008">
    <property type="protein sequence ID" value="CAK5036062.1"/>
    <property type="molecule type" value="Genomic_DNA"/>
</dbReference>
<dbReference type="Proteomes" id="UP001497535">
    <property type="component" value="Unassembled WGS sequence"/>
</dbReference>
<organism evidence="1 2">
    <name type="scientific">Meloidogyne enterolobii</name>
    <name type="common">Root-knot nematode worm</name>
    <name type="synonym">Meloidogyne mayaguensis</name>
    <dbReference type="NCBI Taxonomy" id="390850"/>
    <lineage>
        <taxon>Eukaryota</taxon>
        <taxon>Metazoa</taxon>
        <taxon>Ecdysozoa</taxon>
        <taxon>Nematoda</taxon>
        <taxon>Chromadorea</taxon>
        <taxon>Rhabditida</taxon>
        <taxon>Tylenchina</taxon>
        <taxon>Tylenchomorpha</taxon>
        <taxon>Tylenchoidea</taxon>
        <taxon>Meloidogynidae</taxon>
        <taxon>Meloidogyninae</taxon>
        <taxon>Meloidogyne</taxon>
    </lineage>
</organism>
<name>A0ACB0Y877_MELEN</name>